<dbReference type="KEGG" id="nvi:107981355"/>
<evidence type="ECO:0000313" key="2">
    <source>
        <dbReference type="EnsemblMetazoa" id="XP_031786300"/>
    </source>
</evidence>
<dbReference type="GeneID" id="107981355"/>
<dbReference type="RefSeq" id="XP_031786300.1">
    <property type="nucleotide sequence ID" value="XM_031930440.1"/>
</dbReference>
<dbReference type="Proteomes" id="UP000002358">
    <property type="component" value="Chromosome 4"/>
</dbReference>
<evidence type="ECO:0000313" key="3">
    <source>
        <dbReference type="Proteomes" id="UP000002358"/>
    </source>
</evidence>
<dbReference type="InParanoid" id="A0A7M7QE72"/>
<protein>
    <submittedName>
        <fullName evidence="2">Uncharacterized protein</fullName>
    </submittedName>
</protein>
<sequence length="249" mass="28420">MTLKYVNIMLLSNMFIAGNRVENGGRQSFNADADENFDIPPDDDLNDQEMQDINDLLEDPPNQNLQQIGLPNLNQQRQRNEFGGWRLGDQGVLGAARPNQGQRMRAQNAVDLVRQDVVPRPRENRNADAVGNQGRQNNRANRGQAQANRNQVRHNAGGNQIRQDNRARGGQPQADDNQIRNNSNRGSRGIRAGQNRRRAPRLNPYQRDLQNVAQYFVEVALSCTSRTRANLQREREMREREEEDDQKSS</sequence>
<dbReference type="AlphaFoldDB" id="A0A7M7QE72"/>
<feature type="region of interest" description="Disordered" evidence="1">
    <location>
        <begin position="84"/>
        <end position="206"/>
    </location>
</feature>
<organism evidence="2 3">
    <name type="scientific">Nasonia vitripennis</name>
    <name type="common">Parasitic wasp</name>
    <dbReference type="NCBI Taxonomy" id="7425"/>
    <lineage>
        <taxon>Eukaryota</taxon>
        <taxon>Metazoa</taxon>
        <taxon>Ecdysozoa</taxon>
        <taxon>Arthropoda</taxon>
        <taxon>Hexapoda</taxon>
        <taxon>Insecta</taxon>
        <taxon>Pterygota</taxon>
        <taxon>Neoptera</taxon>
        <taxon>Endopterygota</taxon>
        <taxon>Hymenoptera</taxon>
        <taxon>Apocrita</taxon>
        <taxon>Proctotrupomorpha</taxon>
        <taxon>Chalcidoidea</taxon>
        <taxon>Pteromalidae</taxon>
        <taxon>Pteromalinae</taxon>
        <taxon>Nasonia</taxon>
    </lineage>
</organism>
<feature type="compositionally biased region" description="Low complexity" evidence="1">
    <location>
        <begin position="131"/>
        <end position="150"/>
    </location>
</feature>
<proteinExistence type="predicted"/>
<name>A0A7M7QE72_NASVI</name>
<feature type="compositionally biased region" description="Low complexity" evidence="1">
    <location>
        <begin position="179"/>
        <end position="191"/>
    </location>
</feature>
<reference evidence="2" key="1">
    <citation type="submission" date="2021-01" db="UniProtKB">
        <authorList>
            <consortium name="EnsemblMetazoa"/>
        </authorList>
    </citation>
    <scope>IDENTIFICATION</scope>
</reference>
<feature type="compositionally biased region" description="Basic and acidic residues" evidence="1">
    <location>
        <begin position="231"/>
        <end position="249"/>
    </location>
</feature>
<evidence type="ECO:0000256" key="1">
    <source>
        <dbReference type="SAM" id="MobiDB-lite"/>
    </source>
</evidence>
<feature type="compositionally biased region" description="Basic and acidic residues" evidence="1">
    <location>
        <begin position="113"/>
        <end position="126"/>
    </location>
</feature>
<dbReference type="SMR" id="A0A7M7QE72"/>
<keyword evidence="3" id="KW-1185">Reference proteome</keyword>
<dbReference type="EnsemblMetazoa" id="XM_031930440">
    <property type="protein sequence ID" value="XP_031786300"/>
    <property type="gene ID" value="LOC107981355"/>
</dbReference>
<feature type="region of interest" description="Disordered" evidence="1">
    <location>
        <begin position="229"/>
        <end position="249"/>
    </location>
</feature>
<accession>A0A7M7QE72</accession>